<dbReference type="Proteomes" id="UP000600588">
    <property type="component" value="Unassembled WGS sequence"/>
</dbReference>
<keyword evidence="2" id="KW-1185">Reference proteome</keyword>
<reference evidence="1 2" key="1">
    <citation type="submission" date="2020-09" db="EMBL/GenBank/DDBJ databases">
        <title>TT11 complete genome.</title>
        <authorList>
            <person name="Wu Z."/>
        </authorList>
    </citation>
    <scope>NUCLEOTIDE SEQUENCE [LARGE SCALE GENOMIC DNA]</scope>
    <source>
        <strain evidence="1 2">TT11</strain>
    </source>
</reference>
<evidence type="ECO:0000313" key="1">
    <source>
        <dbReference type="EMBL" id="MBD0831318.1"/>
    </source>
</evidence>
<name>A0A8J6Q601_9FLAO</name>
<evidence type="ECO:0000313" key="2">
    <source>
        <dbReference type="Proteomes" id="UP000600588"/>
    </source>
</evidence>
<organism evidence="1 2">
    <name type="scientific">Aestuariibaculum sediminum</name>
    <dbReference type="NCBI Taxonomy" id="2770637"/>
    <lineage>
        <taxon>Bacteria</taxon>
        <taxon>Pseudomonadati</taxon>
        <taxon>Bacteroidota</taxon>
        <taxon>Flavobacteriia</taxon>
        <taxon>Flavobacteriales</taxon>
        <taxon>Flavobacteriaceae</taxon>
    </lineage>
</organism>
<dbReference type="AlphaFoldDB" id="A0A8J6Q601"/>
<dbReference type="RefSeq" id="WP_188229080.1">
    <property type="nucleotide sequence ID" value="NZ_JACVXB010000001.1"/>
</dbReference>
<gene>
    <name evidence="1" type="ORF">ICJ83_04150</name>
</gene>
<proteinExistence type="predicted"/>
<dbReference type="EMBL" id="JACVXB010000001">
    <property type="protein sequence ID" value="MBD0831318.1"/>
    <property type="molecule type" value="Genomic_DNA"/>
</dbReference>
<sequence>MYQNIFALDDVSFKERKANNETTPEYLLENFSYYSDQLEKDFYLRVFLRKALFDIDIMDLDDFLKHQYDYSKHQTKFLKALKSKVIPSLNNIINNNYSTLEGGSFYNEIKLEDGFVETEGIIKHRDYEISMFYHITSIQKLTEDLTERETIINDFIKEISELGNNNKNTLKWEGKPSHLGLIIRSLIDEGYITAPEGNNGEINLTELSRQIINSFNLEDTTSTNTLRVYTNPDSEKHLKLKETFDNQGYYIPNSNLTS</sequence>
<comment type="caution">
    <text evidence="1">The sequence shown here is derived from an EMBL/GenBank/DDBJ whole genome shotgun (WGS) entry which is preliminary data.</text>
</comment>
<protein>
    <submittedName>
        <fullName evidence="1">Uncharacterized protein</fullName>
    </submittedName>
</protein>
<accession>A0A8J6Q601</accession>